<keyword evidence="1" id="KW-0472">Membrane</keyword>
<feature type="transmembrane region" description="Helical" evidence="1">
    <location>
        <begin position="52"/>
        <end position="69"/>
    </location>
</feature>
<evidence type="ECO:0000313" key="2">
    <source>
        <dbReference type="EMBL" id="RAS58881.1"/>
    </source>
</evidence>
<keyword evidence="1" id="KW-0812">Transmembrane</keyword>
<evidence type="ECO:0000313" key="3">
    <source>
        <dbReference type="Proteomes" id="UP000248714"/>
    </source>
</evidence>
<name>A0ABX9DVL9_9PSEU</name>
<sequence>MTNEPMLLLLLGSSVAVVFAVLLWKLLVLTAGIAATQWAIVTGLPDEPVAQVLAYGIPALLAAFALLYVPRLAAWGSARSITRSTRLLVRGAH</sequence>
<accession>A0ABX9DVL9</accession>
<dbReference type="Proteomes" id="UP000248714">
    <property type="component" value="Unassembled WGS sequence"/>
</dbReference>
<feature type="transmembrane region" description="Helical" evidence="1">
    <location>
        <begin position="7"/>
        <end position="40"/>
    </location>
</feature>
<reference evidence="2 3" key="1">
    <citation type="submission" date="2018-06" db="EMBL/GenBank/DDBJ databases">
        <title>Genomic Encyclopedia of Type Strains, Phase IV (KMG-IV): sequencing the most valuable type-strain genomes for metagenomic binning, comparative biology and taxonomic classification.</title>
        <authorList>
            <person name="Goeker M."/>
        </authorList>
    </citation>
    <scope>NUCLEOTIDE SEQUENCE [LARGE SCALE GENOMIC DNA]</scope>
    <source>
        <strain evidence="2 3">DSM 45479</strain>
    </source>
</reference>
<proteinExistence type="predicted"/>
<evidence type="ECO:0000256" key="1">
    <source>
        <dbReference type="SAM" id="Phobius"/>
    </source>
</evidence>
<gene>
    <name evidence="2" type="ORF">C8D87_11751</name>
</gene>
<comment type="caution">
    <text evidence="2">The sequence shown here is derived from an EMBL/GenBank/DDBJ whole genome shotgun (WGS) entry which is preliminary data.</text>
</comment>
<organism evidence="2 3">
    <name type="scientific">Lentzea atacamensis</name>
    <dbReference type="NCBI Taxonomy" id="531938"/>
    <lineage>
        <taxon>Bacteria</taxon>
        <taxon>Bacillati</taxon>
        <taxon>Actinomycetota</taxon>
        <taxon>Actinomycetes</taxon>
        <taxon>Pseudonocardiales</taxon>
        <taxon>Pseudonocardiaceae</taxon>
        <taxon>Lentzea</taxon>
    </lineage>
</organism>
<protein>
    <submittedName>
        <fullName evidence="2">Uncharacterized protein</fullName>
    </submittedName>
</protein>
<dbReference type="RefSeq" id="WP_112232468.1">
    <property type="nucleotide sequence ID" value="NZ_QLTT01000017.1"/>
</dbReference>
<keyword evidence="1" id="KW-1133">Transmembrane helix</keyword>
<dbReference type="EMBL" id="QLTT01000017">
    <property type="protein sequence ID" value="RAS58881.1"/>
    <property type="molecule type" value="Genomic_DNA"/>
</dbReference>
<keyword evidence="3" id="KW-1185">Reference proteome</keyword>